<dbReference type="InterPro" id="IPR045428">
    <property type="entry name" value="EACC1"/>
</dbReference>
<proteinExistence type="predicted"/>
<keyword evidence="1" id="KW-1133">Transmembrane helix</keyword>
<name>A0ABZ1TZS0_9ACTN</name>
<dbReference type="Proteomes" id="UP001432222">
    <property type="component" value="Chromosome"/>
</dbReference>
<dbReference type="RefSeq" id="WP_328954312.1">
    <property type="nucleotide sequence ID" value="NZ_CP108110.1"/>
</dbReference>
<keyword evidence="1" id="KW-0472">Membrane</keyword>
<sequence length="132" mass="13696">MDVHISVIGGETGPGTVAEAESLTDWLRGEPGLTRVTLTGRAPAPGEMGSVLDAVTVALSAGGALSVLASSLRVWFAQPRRSDVRLKIRQADGGTLELDAKRVRAGELEAILRTALESQEPEGPAPSSPEQG</sequence>
<feature type="transmembrane region" description="Helical" evidence="1">
    <location>
        <begin position="54"/>
        <end position="76"/>
    </location>
</feature>
<accession>A0ABZ1TZS0</accession>
<keyword evidence="3" id="KW-1185">Reference proteome</keyword>
<gene>
    <name evidence="2" type="ORF">OHA16_09995</name>
</gene>
<dbReference type="Pfam" id="PF19953">
    <property type="entry name" value="EACC1"/>
    <property type="match status" value="1"/>
</dbReference>
<evidence type="ECO:0000313" key="2">
    <source>
        <dbReference type="EMBL" id="WUQ83279.1"/>
    </source>
</evidence>
<evidence type="ECO:0000256" key="1">
    <source>
        <dbReference type="SAM" id="Phobius"/>
    </source>
</evidence>
<keyword evidence="1" id="KW-0812">Transmembrane</keyword>
<dbReference type="EMBL" id="CP108110">
    <property type="protein sequence ID" value="WUQ83279.1"/>
    <property type="molecule type" value="Genomic_DNA"/>
</dbReference>
<organism evidence="2 3">
    <name type="scientific">Kitasatospora purpeofusca</name>
    <dbReference type="NCBI Taxonomy" id="67352"/>
    <lineage>
        <taxon>Bacteria</taxon>
        <taxon>Bacillati</taxon>
        <taxon>Actinomycetota</taxon>
        <taxon>Actinomycetes</taxon>
        <taxon>Kitasatosporales</taxon>
        <taxon>Streptomycetaceae</taxon>
        <taxon>Kitasatospora</taxon>
    </lineage>
</organism>
<protein>
    <submittedName>
        <fullName evidence="2">Uncharacterized protein</fullName>
    </submittedName>
</protein>
<reference evidence="2" key="1">
    <citation type="submission" date="2022-10" db="EMBL/GenBank/DDBJ databases">
        <title>The complete genomes of actinobacterial strains from the NBC collection.</title>
        <authorList>
            <person name="Joergensen T.S."/>
            <person name="Alvarez Arevalo M."/>
            <person name="Sterndorff E.B."/>
            <person name="Faurdal D."/>
            <person name="Vuksanovic O."/>
            <person name="Mourched A.-S."/>
            <person name="Charusanti P."/>
            <person name="Shaw S."/>
            <person name="Blin K."/>
            <person name="Weber T."/>
        </authorList>
    </citation>
    <scope>NUCLEOTIDE SEQUENCE</scope>
    <source>
        <strain evidence="2">NBC_00222</strain>
    </source>
</reference>
<evidence type="ECO:0000313" key="3">
    <source>
        <dbReference type="Proteomes" id="UP001432222"/>
    </source>
</evidence>